<feature type="compositionally biased region" description="Basic and acidic residues" evidence="1">
    <location>
        <begin position="129"/>
        <end position="152"/>
    </location>
</feature>
<name>A0ABS3YPW5_9BACT</name>
<evidence type="ECO:0000313" key="4">
    <source>
        <dbReference type="Proteomes" id="UP000677244"/>
    </source>
</evidence>
<sequence length="152" mass="17814">MKKIFTLAAILFSITTFAAPGPNDSKVAIRSNSNAYIQVFIDGRQYNVNQNGFAFDNIRSGRHQIEVYKIDNYGRFRRRPQRVYSNVTFVKPWEMLNINIDRYECVNVQTRLDRDDYRGGHNGGGYDSRGNDRDYGRDRGHVYNDRDDHDRH</sequence>
<organism evidence="3 4">
    <name type="scientific">Niastella soli</name>
    <dbReference type="NCBI Taxonomy" id="2821487"/>
    <lineage>
        <taxon>Bacteria</taxon>
        <taxon>Pseudomonadati</taxon>
        <taxon>Bacteroidota</taxon>
        <taxon>Chitinophagia</taxon>
        <taxon>Chitinophagales</taxon>
        <taxon>Chitinophagaceae</taxon>
        <taxon>Niastella</taxon>
    </lineage>
</organism>
<feature type="region of interest" description="Disordered" evidence="1">
    <location>
        <begin position="114"/>
        <end position="152"/>
    </location>
</feature>
<evidence type="ECO:0000256" key="1">
    <source>
        <dbReference type="SAM" id="MobiDB-lite"/>
    </source>
</evidence>
<keyword evidence="2" id="KW-0732">Signal</keyword>
<comment type="caution">
    <text evidence="3">The sequence shown here is derived from an EMBL/GenBank/DDBJ whole genome shotgun (WGS) entry which is preliminary data.</text>
</comment>
<feature type="chain" id="PRO_5046543590" description="PEGA domain-containing protein" evidence="2">
    <location>
        <begin position="19"/>
        <end position="152"/>
    </location>
</feature>
<dbReference type="EMBL" id="JAGHKO010000001">
    <property type="protein sequence ID" value="MBO9199926.1"/>
    <property type="molecule type" value="Genomic_DNA"/>
</dbReference>
<proteinExistence type="predicted"/>
<dbReference type="Proteomes" id="UP000677244">
    <property type="component" value="Unassembled WGS sequence"/>
</dbReference>
<evidence type="ECO:0000313" key="3">
    <source>
        <dbReference type="EMBL" id="MBO9199926.1"/>
    </source>
</evidence>
<protein>
    <recommendedName>
        <fullName evidence="5">PEGA domain-containing protein</fullName>
    </recommendedName>
</protein>
<evidence type="ECO:0000256" key="2">
    <source>
        <dbReference type="SAM" id="SignalP"/>
    </source>
</evidence>
<keyword evidence="4" id="KW-1185">Reference proteome</keyword>
<dbReference type="RefSeq" id="WP_209137979.1">
    <property type="nucleotide sequence ID" value="NZ_JAGHKO010000001.1"/>
</dbReference>
<accession>A0ABS3YPW5</accession>
<gene>
    <name evidence="3" type="ORF">J7I42_06595</name>
</gene>
<reference evidence="3 4" key="1">
    <citation type="submission" date="2021-03" db="EMBL/GenBank/DDBJ databases">
        <title>Assistant Professor.</title>
        <authorList>
            <person name="Huq M.A."/>
        </authorList>
    </citation>
    <scope>NUCLEOTIDE SEQUENCE [LARGE SCALE GENOMIC DNA]</scope>
    <source>
        <strain evidence="3 4">MAH-29</strain>
    </source>
</reference>
<evidence type="ECO:0008006" key="5">
    <source>
        <dbReference type="Google" id="ProtNLM"/>
    </source>
</evidence>
<feature type="signal peptide" evidence="2">
    <location>
        <begin position="1"/>
        <end position="18"/>
    </location>
</feature>